<dbReference type="InterPro" id="IPR036890">
    <property type="entry name" value="HATPase_C_sf"/>
</dbReference>
<dbReference type="InterPro" id="IPR000014">
    <property type="entry name" value="PAS"/>
</dbReference>
<dbReference type="PANTHER" id="PTHR43047">
    <property type="entry name" value="TWO-COMPONENT HISTIDINE PROTEIN KINASE"/>
    <property type="match status" value="1"/>
</dbReference>
<dbReference type="Pfam" id="PF08448">
    <property type="entry name" value="PAS_4"/>
    <property type="match status" value="1"/>
</dbReference>
<dbReference type="EMBL" id="PXWF02000310">
    <property type="protein sequence ID" value="PWF41574.1"/>
    <property type="molecule type" value="Genomic_DNA"/>
</dbReference>
<dbReference type="InterPro" id="IPR005467">
    <property type="entry name" value="His_kinase_dom"/>
</dbReference>
<dbReference type="InterPro" id="IPR003594">
    <property type="entry name" value="HATPase_dom"/>
</dbReference>
<dbReference type="CDD" id="cd17546">
    <property type="entry name" value="REC_hyHK_CKI1_RcsC-like"/>
    <property type="match status" value="1"/>
</dbReference>
<dbReference type="InterPro" id="IPR001789">
    <property type="entry name" value="Sig_transdc_resp-reg_receiver"/>
</dbReference>
<dbReference type="SUPFAM" id="SSF55785">
    <property type="entry name" value="PYP-like sensor domain (PAS domain)"/>
    <property type="match status" value="4"/>
</dbReference>
<evidence type="ECO:0000256" key="7">
    <source>
        <dbReference type="PROSITE-ProRule" id="PRU00169"/>
    </source>
</evidence>
<dbReference type="InterPro" id="IPR013767">
    <property type="entry name" value="PAS_fold"/>
</dbReference>
<dbReference type="InterPro" id="IPR011006">
    <property type="entry name" value="CheY-like_superfamily"/>
</dbReference>
<evidence type="ECO:0000313" key="13">
    <source>
        <dbReference type="Proteomes" id="UP000241421"/>
    </source>
</evidence>
<dbReference type="PROSITE" id="PS50109">
    <property type="entry name" value="HIS_KIN"/>
    <property type="match status" value="1"/>
</dbReference>
<dbReference type="SMART" id="SM00387">
    <property type="entry name" value="HATPase_c"/>
    <property type="match status" value="1"/>
</dbReference>
<dbReference type="InterPro" id="IPR004358">
    <property type="entry name" value="Sig_transdc_His_kin-like_C"/>
</dbReference>
<dbReference type="SMART" id="SM00448">
    <property type="entry name" value="REC"/>
    <property type="match status" value="2"/>
</dbReference>
<dbReference type="PROSITE" id="PS50113">
    <property type="entry name" value="PAC"/>
    <property type="match status" value="2"/>
</dbReference>
<dbReference type="InterPro" id="IPR013656">
    <property type="entry name" value="PAS_4"/>
</dbReference>
<comment type="subcellular location">
    <subcellularLocation>
        <location evidence="2">Cell inner membrane</location>
        <topology evidence="2">Multi-pass membrane protein</topology>
    </subcellularLocation>
</comment>
<dbReference type="GO" id="GO:0006355">
    <property type="term" value="P:regulation of DNA-templated transcription"/>
    <property type="evidence" value="ECO:0007669"/>
    <property type="project" value="InterPro"/>
</dbReference>
<dbReference type="GO" id="GO:0000155">
    <property type="term" value="F:phosphorelay sensor kinase activity"/>
    <property type="evidence" value="ECO:0007669"/>
    <property type="project" value="InterPro"/>
</dbReference>
<feature type="domain" description="Response regulatory" evidence="9">
    <location>
        <begin position="937"/>
        <end position="1053"/>
    </location>
</feature>
<keyword evidence="4 7" id="KW-0597">Phosphoprotein</keyword>
<dbReference type="Gene3D" id="3.30.565.10">
    <property type="entry name" value="Histidine kinase-like ATPase, C-terminal domain"/>
    <property type="match status" value="1"/>
</dbReference>
<comment type="catalytic activity">
    <reaction evidence="1">
        <text>ATP + protein L-histidine = ADP + protein N-phospho-L-histidine.</text>
        <dbReference type="EC" id="2.7.13.3"/>
    </reaction>
</comment>
<feature type="domain" description="Response regulatory" evidence="9">
    <location>
        <begin position="7"/>
        <end position="124"/>
    </location>
</feature>
<reference evidence="12 13" key="1">
    <citation type="submission" date="2018-04" db="EMBL/GenBank/DDBJ databases">
        <title>Massilia violaceinigra sp. nov., a novel purple-pigmented bacterium isolated from Tianshan glacier, Xinjiang, China.</title>
        <authorList>
            <person name="Wang H."/>
        </authorList>
    </citation>
    <scope>NUCLEOTIDE SEQUENCE [LARGE SCALE GENOMIC DNA]</scope>
    <source>
        <strain evidence="12 13">B448-2</strain>
    </source>
</reference>
<dbReference type="Gene3D" id="3.40.50.2300">
    <property type="match status" value="2"/>
</dbReference>
<dbReference type="RefSeq" id="WP_106759949.1">
    <property type="nucleotide sequence ID" value="NZ_PXWF02000310.1"/>
</dbReference>
<dbReference type="FunFam" id="3.30.565.10:FF:000006">
    <property type="entry name" value="Sensor histidine kinase WalK"/>
    <property type="match status" value="1"/>
</dbReference>
<dbReference type="InterPro" id="IPR003661">
    <property type="entry name" value="HisK_dim/P_dom"/>
</dbReference>
<keyword evidence="13" id="KW-1185">Reference proteome</keyword>
<evidence type="ECO:0000256" key="5">
    <source>
        <dbReference type="ARBA" id="ARBA00022679"/>
    </source>
</evidence>
<dbReference type="PROSITE" id="PS50110">
    <property type="entry name" value="RESPONSE_REGULATORY"/>
    <property type="match status" value="2"/>
</dbReference>
<dbReference type="GO" id="GO:0005886">
    <property type="term" value="C:plasma membrane"/>
    <property type="evidence" value="ECO:0007669"/>
    <property type="project" value="UniProtKB-SubCell"/>
</dbReference>
<evidence type="ECO:0000256" key="2">
    <source>
        <dbReference type="ARBA" id="ARBA00004429"/>
    </source>
</evidence>
<dbReference type="PRINTS" id="PR00344">
    <property type="entry name" value="BCTRLSENSOR"/>
</dbReference>
<dbReference type="AlphaFoldDB" id="A0A2U2HE33"/>
<dbReference type="InterPro" id="IPR036097">
    <property type="entry name" value="HisK_dim/P_sf"/>
</dbReference>
<accession>A0A2U2HE33</accession>
<dbReference type="CDD" id="cd00082">
    <property type="entry name" value="HisKA"/>
    <property type="match status" value="1"/>
</dbReference>
<dbReference type="SUPFAM" id="SSF47384">
    <property type="entry name" value="Homodimeric domain of signal transducing histidine kinase"/>
    <property type="match status" value="1"/>
</dbReference>
<comment type="caution">
    <text evidence="12">The sequence shown here is derived from an EMBL/GenBank/DDBJ whole genome shotgun (WGS) entry which is preliminary data.</text>
</comment>
<dbReference type="Pfam" id="PF02518">
    <property type="entry name" value="HATPase_c"/>
    <property type="match status" value="1"/>
</dbReference>
<dbReference type="Pfam" id="PF13188">
    <property type="entry name" value="PAS_8"/>
    <property type="match status" value="1"/>
</dbReference>
<feature type="domain" description="Histidine kinase" evidence="8">
    <location>
        <begin position="696"/>
        <end position="914"/>
    </location>
</feature>
<evidence type="ECO:0000256" key="6">
    <source>
        <dbReference type="ARBA" id="ARBA00022777"/>
    </source>
</evidence>
<dbReference type="SMART" id="SM00091">
    <property type="entry name" value="PAS"/>
    <property type="match status" value="4"/>
</dbReference>
<evidence type="ECO:0000256" key="3">
    <source>
        <dbReference type="ARBA" id="ARBA00012438"/>
    </source>
</evidence>
<feature type="modified residue" description="4-aspartylphosphate" evidence="7">
    <location>
        <position position="986"/>
    </location>
</feature>
<feature type="domain" description="PAS" evidence="10">
    <location>
        <begin position="283"/>
        <end position="335"/>
    </location>
</feature>
<feature type="domain" description="PAC" evidence="11">
    <location>
        <begin position="222"/>
        <end position="275"/>
    </location>
</feature>
<protein>
    <recommendedName>
        <fullName evidence="3">histidine kinase</fullName>
        <ecNumber evidence="3">2.7.13.3</ecNumber>
    </recommendedName>
</protein>
<dbReference type="Pfam" id="PF00989">
    <property type="entry name" value="PAS"/>
    <property type="match status" value="2"/>
</dbReference>
<evidence type="ECO:0000259" key="11">
    <source>
        <dbReference type="PROSITE" id="PS50113"/>
    </source>
</evidence>
<dbReference type="CDD" id="cd00130">
    <property type="entry name" value="PAS"/>
    <property type="match status" value="2"/>
</dbReference>
<dbReference type="Gene3D" id="3.30.450.20">
    <property type="entry name" value="PAS domain"/>
    <property type="match status" value="4"/>
</dbReference>
<dbReference type="InterPro" id="IPR035965">
    <property type="entry name" value="PAS-like_dom_sf"/>
</dbReference>
<dbReference type="OrthoDB" id="8552871at2"/>
<dbReference type="Pfam" id="PF00072">
    <property type="entry name" value="Response_reg"/>
    <property type="match status" value="2"/>
</dbReference>
<organism evidence="12 13">
    <name type="scientific">Massilia glaciei</name>
    <dbReference type="NCBI Taxonomy" id="1524097"/>
    <lineage>
        <taxon>Bacteria</taxon>
        <taxon>Pseudomonadati</taxon>
        <taxon>Pseudomonadota</taxon>
        <taxon>Betaproteobacteria</taxon>
        <taxon>Burkholderiales</taxon>
        <taxon>Oxalobacteraceae</taxon>
        <taxon>Telluria group</taxon>
        <taxon>Massilia</taxon>
    </lineage>
</organism>
<dbReference type="PROSITE" id="PS50112">
    <property type="entry name" value="PAS"/>
    <property type="match status" value="2"/>
</dbReference>
<evidence type="ECO:0000256" key="1">
    <source>
        <dbReference type="ARBA" id="ARBA00000085"/>
    </source>
</evidence>
<sequence>MTPDPVNILIVDDEPTNLMLLDALLGDFNENLVSAGSGEEALKHVLKSEFAVILLDLHMPTMSGLEVAQLIRQRERSKDTPIIFVTASGLDEFPIDEAYALGAVDYLEKPLNATILRAKVAFFVDLYRKTELLAAAERERHAAALSAKDARIRLILDNARSHAFIVTDLEGLVTEWEGGAASVTGWSAREMAGRPLARIFTSEDRALGLPGAEFETARASGQAQDRRWYLRKDGTRFFADGVMVPLRDADGTLHGFAKIFRDATAERTAAERLLAHEAELKASHNLFSLLLESSVDGIYGIAADTRCTFINAAGAAMLGYLPDELIGRPLHERIHHHHADGTRYPVGDCRQVRAAREGVAVRIDEDVFWHRDGSAVPVSCAVSPIVVDAVPAGAVVTFTNISERKRQEAERELLLRQVQAANERMANVFDQAPAFMCVLTGPEHVFEMVNEQYLQLVGRRDVIGKTVRGAIPDIDGQGFYELLDQVYCSGVPFIGVDMLVSLQRNAGRAPEGRYVDLVYNPLRDADGAVVGILVHGVDQTERKLSEMALSNSEERYRTLIESMDQGFCIIEMIYDADGEPYDYRYLEMNNMFERHTGLVDVVGRTIREMVPDIDRIWYETYGRVARTGEPVRLESESKAMHRWFDVYASRIGGDGSRLVAILFSDITSRKQAEEDLRRLASELSEADRRKTEFLATLAHELRNPLAPIRSGLSVLRIVRERPDQFEKTRAMMERQVAQMVHLIDDLLDIARISGGKVDLRKERVPLKLVMDNAIETSLPLIEAGGHALRVDMPDAGLTLEADPTRISQVLANLLNNAAKYTPQGGRITIAARRDGREVLLSVTDNGVGIPEESFPALFAMFSQVGRNRNRAQGGLGIGLSLVGRLVEMHGGSVAASSPGAGQGSTFSVRLPLAPALSAPAVADAPSGVAHPGARPLRVLVVDDNVDAAETLVMMLGLSGHTTLGCNDGRDALARAADFMPEVAFVDIGMPHMNGYEVAAALRQIDGLGQIMLVALTGWGAENDRARSKAAGFDHHLTKPAEFSTVEALLAGLGRSAA</sequence>
<dbReference type="SUPFAM" id="SSF52172">
    <property type="entry name" value="CheY-like"/>
    <property type="match status" value="2"/>
</dbReference>
<evidence type="ECO:0000313" key="12">
    <source>
        <dbReference type="EMBL" id="PWF41574.1"/>
    </source>
</evidence>
<proteinExistence type="predicted"/>
<feature type="modified residue" description="4-aspartylphosphate" evidence="7">
    <location>
        <position position="56"/>
    </location>
</feature>
<feature type="domain" description="PAC" evidence="11">
    <location>
        <begin position="496"/>
        <end position="551"/>
    </location>
</feature>
<name>A0A2U2HE33_9BURK</name>
<dbReference type="EC" id="2.7.13.3" evidence="3"/>
<dbReference type="SUPFAM" id="SSF55874">
    <property type="entry name" value="ATPase domain of HSP90 chaperone/DNA topoisomerase II/histidine kinase"/>
    <property type="match status" value="1"/>
</dbReference>
<evidence type="ECO:0000259" key="10">
    <source>
        <dbReference type="PROSITE" id="PS50112"/>
    </source>
</evidence>
<dbReference type="SMART" id="SM00388">
    <property type="entry name" value="HisKA"/>
    <property type="match status" value="1"/>
</dbReference>
<keyword evidence="6" id="KW-0418">Kinase</keyword>
<evidence type="ECO:0000259" key="8">
    <source>
        <dbReference type="PROSITE" id="PS50109"/>
    </source>
</evidence>
<dbReference type="InterPro" id="IPR000700">
    <property type="entry name" value="PAS-assoc_C"/>
</dbReference>
<dbReference type="Gene3D" id="1.10.287.130">
    <property type="match status" value="1"/>
</dbReference>
<dbReference type="Proteomes" id="UP000241421">
    <property type="component" value="Unassembled WGS sequence"/>
</dbReference>
<evidence type="ECO:0000256" key="4">
    <source>
        <dbReference type="ARBA" id="ARBA00022553"/>
    </source>
</evidence>
<keyword evidence="5" id="KW-0808">Transferase</keyword>
<dbReference type="CDD" id="cd17580">
    <property type="entry name" value="REC_2_DhkD-like"/>
    <property type="match status" value="1"/>
</dbReference>
<dbReference type="NCBIfam" id="TIGR00229">
    <property type="entry name" value="sensory_box"/>
    <property type="match status" value="3"/>
</dbReference>
<gene>
    <name evidence="12" type="ORF">C7C56_024420</name>
</gene>
<dbReference type="Pfam" id="PF00512">
    <property type="entry name" value="HisKA"/>
    <property type="match status" value="1"/>
</dbReference>
<feature type="domain" description="PAS" evidence="10">
    <location>
        <begin position="148"/>
        <end position="205"/>
    </location>
</feature>
<evidence type="ECO:0000259" key="9">
    <source>
        <dbReference type="PROSITE" id="PS50110"/>
    </source>
</evidence>
<dbReference type="PANTHER" id="PTHR43047:SF72">
    <property type="entry name" value="OSMOSENSING HISTIDINE PROTEIN KINASE SLN1"/>
    <property type="match status" value="1"/>
</dbReference>